<sequence length="120" mass="13616">MTPSKNSNHSNASSNDSNHQQQDSNDESLRNIIPISKIQKQKTFHLDTTLKKELERELLSTQVESIPEDDSPFLRLSSDGDESTQLDDFVPIEESPFVDSIYSQEECQSFVGEAFDSMYP</sequence>
<comment type="caution">
    <text evidence="2">The sequence shown here is derived from an EMBL/GenBank/DDBJ whole genome shotgun (WGS) entry which is preliminary data.</text>
</comment>
<dbReference type="AlphaFoldDB" id="A0A6A5B532"/>
<gene>
    <name evidence="2" type="ORF">FDP41_008671</name>
</gene>
<dbReference type="Proteomes" id="UP000444721">
    <property type="component" value="Unassembled WGS sequence"/>
</dbReference>
<feature type="compositionally biased region" description="Low complexity" evidence="1">
    <location>
        <begin position="1"/>
        <end position="23"/>
    </location>
</feature>
<accession>A0A6A5B532</accession>
<dbReference type="GeneID" id="68115889"/>
<name>A0A6A5B532_NAEFO</name>
<dbReference type="RefSeq" id="XP_044557720.1">
    <property type="nucleotide sequence ID" value="XM_044712550.1"/>
</dbReference>
<feature type="region of interest" description="Disordered" evidence="1">
    <location>
        <begin position="1"/>
        <end position="31"/>
    </location>
</feature>
<dbReference type="EMBL" id="VFQX01000063">
    <property type="protein sequence ID" value="KAF0973007.1"/>
    <property type="molecule type" value="Genomic_DNA"/>
</dbReference>
<evidence type="ECO:0000313" key="2">
    <source>
        <dbReference type="EMBL" id="KAF0973007.1"/>
    </source>
</evidence>
<dbReference type="VEuPathDB" id="AmoebaDB:NfTy_007880"/>
<dbReference type="VEuPathDB" id="AmoebaDB:FDP41_008671"/>
<proteinExistence type="predicted"/>
<feature type="region of interest" description="Disordered" evidence="1">
    <location>
        <begin position="62"/>
        <end position="86"/>
    </location>
</feature>
<protein>
    <submittedName>
        <fullName evidence="2">Uncharacterized protein</fullName>
    </submittedName>
</protein>
<evidence type="ECO:0000256" key="1">
    <source>
        <dbReference type="SAM" id="MobiDB-lite"/>
    </source>
</evidence>
<dbReference type="VEuPathDB" id="AmoebaDB:NF0022900"/>
<keyword evidence="3" id="KW-1185">Reference proteome</keyword>
<evidence type="ECO:0000313" key="3">
    <source>
        <dbReference type="Proteomes" id="UP000444721"/>
    </source>
</evidence>
<reference evidence="2 3" key="1">
    <citation type="journal article" date="2019" name="Sci. Rep.">
        <title>Nanopore sequencing improves the draft genome of the human pathogenic amoeba Naegleria fowleri.</title>
        <authorList>
            <person name="Liechti N."/>
            <person name="Schurch N."/>
            <person name="Bruggmann R."/>
            <person name="Wittwer M."/>
        </authorList>
    </citation>
    <scope>NUCLEOTIDE SEQUENCE [LARGE SCALE GENOMIC DNA]</scope>
    <source>
        <strain evidence="2 3">ATCC 30894</strain>
    </source>
</reference>
<organism evidence="2 3">
    <name type="scientific">Naegleria fowleri</name>
    <name type="common">Brain eating amoeba</name>
    <dbReference type="NCBI Taxonomy" id="5763"/>
    <lineage>
        <taxon>Eukaryota</taxon>
        <taxon>Discoba</taxon>
        <taxon>Heterolobosea</taxon>
        <taxon>Tetramitia</taxon>
        <taxon>Eutetramitia</taxon>
        <taxon>Vahlkampfiidae</taxon>
        <taxon>Naegleria</taxon>
    </lineage>
</organism>